<evidence type="ECO:0000256" key="1">
    <source>
        <dbReference type="SAM" id="MobiDB-lite"/>
    </source>
</evidence>
<keyword evidence="2" id="KW-0732">Signal</keyword>
<evidence type="ECO:0000256" key="2">
    <source>
        <dbReference type="SAM" id="SignalP"/>
    </source>
</evidence>
<keyword evidence="4" id="KW-1185">Reference proteome</keyword>
<dbReference type="RefSeq" id="WP_155112018.1">
    <property type="nucleotide sequence ID" value="NZ_WMIB01000006.1"/>
</dbReference>
<gene>
    <name evidence="3" type="ORF">GKZ89_08705</name>
</gene>
<organism evidence="3 4">
    <name type="scientific">Metabacillus mangrovi</name>
    <dbReference type="NCBI Taxonomy" id="1491830"/>
    <lineage>
        <taxon>Bacteria</taxon>
        <taxon>Bacillati</taxon>
        <taxon>Bacillota</taxon>
        <taxon>Bacilli</taxon>
        <taxon>Bacillales</taxon>
        <taxon>Bacillaceae</taxon>
        <taxon>Metabacillus</taxon>
    </lineage>
</organism>
<accession>A0A7X2S659</accession>
<feature type="compositionally biased region" description="Basic and acidic residues" evidence="1">
    <location>
        <begin position="26"/>
        <end position="37"/>
    </location>
</feature>
<evidence type="ECO:0000313" key="3">
    <source>
        <dbReference type="EMBL" id="MTH53496.1"/>
    </source>
</evidence>
<proteinExistence type="predicted"/>
<dbReference type="Proteomes" id="UP000434639">
    <property type="component" value="Unassembled WGS sequence"/>
</dbReference>
<dbReference type="AlphaFoldDB" id="A0A7X2S659"/>
<reference evidence="3 4" key="1">
    <citation type="journal article" date="2017" name="Int. J. Syst. Evol. Microbiol.">
        <title>Bacillus mangrovi sp. nov., isolated from a sediment sample from a mangrove forest.</title>
        <authorList>
            <person name="Gupta V."/>
            <person name="Singh P.K."/>
            <person name="Korpole S."/>
            <person name="Tanuku N.R.S."/>
            <person name="Pinnaka A.K."/>
        </authorList>
    </citation>
    <scope>NUCLEOTIDE SEQUENCE [LARGE SCALE GENOMIC DNA]</scope>
    <source>
        <strain evidence="3 4">KCTC 33872</strain>
    </source>
</reference>
<evidence type="ECO:0000313" key="4">
    <source>
        <dbReference type="Proteomes" id="UP000434639"/>
    </source>
</evidence>
<evidence type="ECO:0008006" key="5">
    <source>
        <dbReference type="Google" id="ProtNLM"/>
    </source>
</evidence>
<dbReference type="PROSITE" id="PS51257">
    <property type="entry name" value="PROKAR_LIPOPROTEIN"/>
    <property type="match status" value="1"/>
</dbReference>
<feature type="chain" id="PRO_5030811752" description="Lipoprotein" evidence="2">
    <location>
        <begin position="24"/>
        <end position="273"/>
    </location>
</feature>
<feature type="signal peptide" evidence="2">
    <location>
        <begin position="1"/>
        <end position="23"/>
    </location>
</feature>
<feature type="region of interest" description="Disordered" evidence="1">
    <location>
        <begin position="22"/>
        <end position="59"/>
    </location>
</feature>
<comment type="caution">
    <text evidence="3">The sequence shown here is derived from an EMBL/GenBank/DDBJ whole genome shotgun (WGS) entry which is preliminary data.</text>
</comment>
<dbReference type="OrthoDB" id="2138638at2"/>
<dbReference type="EMBL" id="WMIB01000006">
    <property type="protein sequence ID" value="MTH53496.1"/>
    <property type="molecule type" value="Genomic_DNA"/>
</dbReference>
<sequence>MKIQVLGSILILSLAAGCSQSDAAEPVERTEKQEESPKAAGFAKGEPAPGTNPGDANQPLTTEQIIQETYMQLNTRVPFTRPNTLPVTEGMHLTALTKSDAKSYEITFFETREPIPINNSKLKNLKEESKIATVKAKEYPSAEEAAEQTGYQKATPGANPPVDLGHGIAGYTDAGAGSTYLQWNEGRWLFASKAANPDSGANAETGKKFVSYLEKTMLPPPDQGSVHLDGDEPESRNHTIKWSKGNVLYEIEQPDGIVKGLQIAAGFYKESAK</sequence>
<protein>
    <recommendedName>
        <fullName evidence="5">Lipoprotein</fullName>
    </recommendedName>
</protein>
<name>A0A7X2S659_9BACI</name>